<dbReference type="RefSeq" id="WP_153718743.1">
    <property type="nucleotide sequence ID" value="NZ_WJPP01000001.1"/>
</dbReference>
<proteinExistence type="inferred from homology"/>
<comment type="catalytic activity">
    <reaction evidence="5">
        <text>3-deoxy-alpha-D-manno-oct-2-ulosonate + CTP = CMP-3-deoxy-beta-D-manno-octulosonate + diphosphate</text>
        <dbReference type="Rhea" id="RHEA:23448"/>
        <dbReference type="ChEBI" id="CHEBI:33019"/>
        <dbReference type="ChEBI" id="CHEBI:37563"/>
        <dbReference type="ChEBI" id="CHEBI:85986"/>
        <dbReference type="ChEBI" id="CHEBI:85987"/>
        <dbReference type="EC" id="2.7.7.38"/>
    </reaction>
</comment>
<dbReference type="FunFam" id="3.90.550.10:FF:000011">
    <property type="entry name" value="3-deoxy-manno-octulosonate cytidylyltransferase"/>
    <property type="match status" value="1"/>
</dbReference>
<dbReference type="Pfam" id="PF02348">
    <property type="entry name" value="CTP_transf_3"/>
    <property type="match status" value="1"/>
</dbReference>
<name>A0A6N7QNM4_9GAMM</name>
<evidence type="ECO:0000256" key="5">
    <source>
        <dbReference type="HAMAP-Rule" id="MF_00057"/>
    </source>
</evidence>
<sequence length="247" mass="27273">MHPFIVIIPARYQSSRLPGKPLREIGGRPMIAHVIDRAKESGAADIVVATDHDDIADAVQQLGTRVCMTREDHVSGTDRLAEVVMQEQLADDVIVVNLQGDEPLMPAILLEQVNRLLETEPRAAISTLSTPIADLDELQNPNVVKVVTERNGRALYFSRAPIPWDREGNSSLLTTIAQRHLGLYAYRAGFLKRYGDLPASPLEQLEHLEQLRALQAGEWIQVAQASLLPGPGVDTMDDLRVVEAQLQ</sequence>
<evidence type="ECO:0000256" key="2">
    <source>
        <dbReference type="ARBA" id="ARBA00022679"/>
    </source>
</evidence>
<dbReference type="AlphaFoldDB" id="A0A6N7QNM4"/>
<dbReference type="NCBIfam" id="NF003952">
    <property type="entry name" value="PRK05450.1-5"/>
    <property type="match status" value="1"/>
</dbReference>
<dbReference type="EC" id="2.7.7.38" evidence="5"/>
<dbReference type="PANTHER" id="PTHR42866">
    <property type="entry name" value="3-DEOXY-MANNO-OCTULOSONATE CYTIDYLYLTRANSFERASE"/>
    <property type="match status" value="1"/>
</dbReference>
<keyword evidence="7" id="KW-1185">Reference proteome</keyword>
<comment type="function">
    <text evidence="5">Activates KDO (a required 8-carbon sugar) for incorporation into bacterial lipopolysaccharide in Gram-negative bacteria.</text>
</comment>
<accession>A0A6N7QNM4</accession>
<dbReference type="SUPFAM" id="SSF53448">
    <property type="entry name" value="Nucleotide-diphospho-sugar transferases"/>
    <property type="match status" value="1"/>
</dbReference>
<organism evidence="6 7">
    <name type="scientific">Spiribacter salilacus</name>
    <dbReference type="NCBI Taxonomy" id="2664894"/>
    <lineage>
        <taxon>Bacteria</taxon>
        <taxon>Pseudomonadati</taxon>
        <taxon>Pseudomonadota</taxon>
        <taxon>Gammaproteobacteria</taxon>
        <taxon>Chromatiales</taxon>
        <taxon>Ectothiorhodospiraceae</taxon>
        <taxon>Spiribacter</taxon>
    </lineage>
</organism>
<protein>
    <recommendedName>
        <fullName evidence="5">3-deoxy-manno-octulosonate cytidylyltransferase</fullName>
        <ecNumber evidence="5">2.7.7.38</ecNumber>
    </recommendedName>
    <alternativeName>
        <fullName evidence="5">CMP-2-keto-3-deoxyoctulosonic acid synthase</fullName>
        <shortName evidence="5">CKS</shortName>
        <shortName evidence="5">CMP-KDO synthase</shortName>
    </alternativeName>
</protein>
<dbReference type="InterPro" id="IPR004528">
    <property type="entry name" value="KdsB"/>
</dbReference>
<dbReference type="GO" id="GO:0016020">
    <property type="term" value="C:membrane"/>
    <property type="evidence" value="ECO:0007669"/>
    <property type="project" value="UniProtKB-SubCell"/>
</dbReference>
<comment type="pathway">
    <text evidence="5">Nucleotide-sugar biosynthesis; CMP-3-deoxy-D-manno-octulosonate biosynthesis; CMP-3-deoxy-D-manno-octulosonate from 3-deoxy-D-manno-octulosonate and CTP: step 1/1.</text>
</comment>
<keyword evidence="3 5" id="KW-0548">Nucleotidyltransferase</keyword>
<dbReference type="EMBL" id="WJPP01000001">
    <property type="protein sequence ID" value="MRH77280.1"/>
    <property type="molecule type" value="Genomic_DNA"/>
</dbReference>
<keyword evidence="4 5" id="KW-0448">Lipopolysaccharide biosynthesis</keyword>
<comment type="similarity">
    <text evidence="5">Belongs to the KdsB family.</text>
</comment>
<keyword evidence="5" id="KW-0963">Cytoplasm</keyword>
<dbReference type="Proteomes" id="UP000433788">
    <property type="component" value="Unassembled WGS sequence"/>
</dbReference>
<evidence type="ECO:0000256" key="4">
    <source>
        <dbReference type="ARBA" id="ARBA00022985"/>
    </source>
</evidence>
<dbReference type="UniPathway" id="UPA00358">
    <property type="reaction ID" value="UER00476"/>
</dbReference>
<dbReference type="NCBIfam" id="NF009905">
    <property type="entry name" value="PRK13368.1"/>
    <property type="match status" value="1"/>
</dbReference>
<dbReference type="CDD" id="cd02517">
    <property type="entry name" value="CMP-KDO-Synthetase"/>
    <property type="match status" value="1"/>
</dbReference>
<reference evidence="6 7" key="1">
    <citation type="submission" date="2019-11" db="EMBL/GenBank/DDBJ databases">
        <authorList>
            <person name="Zhang X.Y."/>
        </authorList>
    </citation>
    <scope>NUCLEOTIDE SEQUENCE [LARGE SCALE GENOMIC DNA]</scope>
    <source>
        <strain evidence="6 7">C176</strain>
    </source>
</reference>
<evidence type="ECO:0000313" key="7">
    <source>
        <dbReference type="Proteomes" id="UP000433788"/>
    </source>
</evidence>
<dbReference type="GO" id="GO:0009103">
    <property type="term" value="P:lipopolysaccharide biosynthetic process"/>
    <property type="evidence" value="ECO:0007669"/>
    <property type="project" value="UniProtKB-UniRule"/>
</dbReference>
<evidence type="ECO:0000256" key="3">
    <source>
        <dbReference type="ARBA" id="ARBA00022695"/>
    </source>
</evidence>
<dbReference type="InterPro" id="IPR029044">
    <property type="entry name" value="Nucleotide-diphossugar_trans"/>
</dbReference>
<dbReference type="NCBIfam" id="TIGR00466">
    <property type="entry name" value="kdsB"/>
    <property type="match status" value="1"/>
</dbReference>
<dbReference type="GO" id="GO:0008690">
    <property type="term" value="F:3-deoxy-manno-octulosonate cytidylyltransferase activity"/>
    <property type="evidence" value="ECO:0007669"/>
    <property type="project" value="UniProtKB-UniRule"/>
</dbReference>
<dbReference type="GO" id="GO:0033468">
    <property type="term" value="P:CMP-keto-3-deoxy-D-manno-octulosonic acid biosynthetic process"/>
    <property type="evidence" value="ECO:0007669"/>
    <property type="project" value="UniProtKB-UniRule"/>
</dbReference>
<dbReference type="PANTHER" id="PTHR42866:SF2">
    <property type="entry name" value="3-DEOXY-MANNO-OCTULOSONATE CYTIDYLYLTRANSFERASE, MITOCHONDRIAL"/>
    <property type="match status" value="1"/>
</dbReference>
<gene>
    <name evidence="5 6" type="primary">kdsB</name>
    <name evidence="6" type="ORF">GH984_00945</name>
</gene>
<comment type="caution">
    <text evidence="6">The sequence shown here is derived from an EMBL/GenBank/DDBJ whole genome shotgun (WGS) entry which is preliminary data.</text>
</comment>
<evidence type="ECO:0000313" key="6">
    <source>
        <dbReference type="EMBL" id="MRH77280.1"/>
    </source>
</evidence>
<dbReference type="GO" id="GO:0005829">
    <property type="term" value="C:cytosol"/>
    <property type="evidence" value="ECO:0007669"/>
    <property type="project" value="TreeGrafter"/>
</dbReference>
<dbReference type="NCBIfam" id="NF003950">
    <property type="entry name" value="PRK05450.1-3"/>
    <property type="match status" value="1"/>
</dbReference>
<comment type="subcellular location">
    <subcellularLocation>
        <location evidence="5">Cytoplasm</location>
    </subcellularLocation>
    <subcellularLocation>
        <location evidence="1">Membrane</location>
    </subcellularLocation>
</comment>
<dbReference type="HAMAP" id="MF_00057">
    <property type="entry name" value="KdsB"/>
    <property type="match status" value="1"/>
</dbReference>
<dbReference type="Gene3D" id="3.90.550.10">
    <property type="entry name" value="Spore Coat Polysaccharide Biosynthesis Protein SpsA, Chain A"/>
    <property type="match status" value="1"/>
</dbReference>
<dbReference type="InterPro" id="IPR003329">
    <property type="entry name" value="Cytidylyl_trans"/>
</dbReference>
<keyword evidence="2 5" id="KW-0808">Transferase</keyword>
<evidence type="ECO:0000256" key="1">
    <source>
        <dbReference type="ARBA" id="ARBA00004370"/>
    </source>
</evidence>